<evidence type="ECO:0000313" key="2">
    <source>
        <dbReference type="Proteomes" id="UP000051012"/>
    </source>
</evidence>
<organism evidence="1 2">
    <name type="scientific">candidate division TA06 bacterium DG_78</name>
    <dbReference type="NCBI Taxonomy" id="1703772"/>
    <lineage>
        <taxon>Bacteria</taxon>
        <taxon>Bacteria division TA06</taxon>
    </lineage>
</organism>
<dbReference type="Proteomes" id="UP000051012">
    <property type="component" value="Unassembled WGS sequence"/>
</dbReference>
<gene>
    <name evidence="1" type="ORF">AMJ52_06205</name>
</gene>
<evidence type="ECO:0008006" key="3">
    <source>
        <dbReference type="Google" id="ProtNLM"/>
    </source>
</evidence>
<dbReference type="Gene3D" id="1.20.120.1490">
    <property type="match status" value="1"/>
</dbReference>
<protein>
    <recommendedName>
        <fullName evidence="3">Periplasmic heavy metal sensor</fullName>
    </recommendedName>
</protein>
<sequence>MTEKKEYGKGGKTMKTIVLLVLMSMAFSQSFDESDPREIIEQVKIYQITKKLGLTSEQAMQFFPKLNELREIDKDFRQKKLDALHELRNLMNSGASDKEMQKVIDEYEEAWYKKNEDQRKKFHEMRNILTPVQQGKYLIFLDEFEAEIRALIQEIKKQR</sequence>
<evidence type="ECO:0000313" key="1">
    <source>
        <dbReference type="EMBL" id="KPJ72472.1"/>
    </source>
</evidence>
<dbReference type="EMBL" id="LJNI01000072">
    <property type="protein sequence ID" value="KPJ72472.1"/>
    <property type="molecule type" value="Genomic_DNA"/>
</dbReference>
<dbReference type="AlphaFoldDB" id="A0A0S7YCQ7"/>
<proteinExistence type="predicted"/>
<name>A0A0S7YCQ7_UNCT6</name>
<accession>A0A0S7YCQ7</accession>
<comment type="caution">
    <text evidence="1">The sequence shown here is derived from an EMBL/GenBank/DDBJ whole genome shotgun (WGS) entry which is preliminary data.</text>
</comment>
<reference evidence="1 2" key="1">
    <citation type="journal article" date="2015" name="Microbiome">
        <title>Genomic resolution of linkages in carbon, nitrogen, and sulfur cycling among widespread estuary sediment bacteria.</title>
        <authorList>
            <person name="Baker B.J."/>
            <person name="Lazar C.S."/>
            <person name="Teske A.P."/>
            <person name="Dick G.J."/>
        </authorList>
    </citation>
    <scope>NUCLEOTIDE SEQUENCE [LARGE SCALE GENOMIC DNA]</scope>
    <source>
        <strain evidence="1">DG_78</strain>
    </source>
</reference>